<dbReference type="AlphaFoldDB" id="A0AAE3ZQ19"/>
<gene>
    <name evidence="1" type="ORF">J2S44_003247</name>
</gene>
<comment type="caution">
    <text evidence="1">The sequence shown here is derived from an EMBL/GenBank/DDBJ whole genome shotgun (WGS) entry which is preliminary data.</text>
</comment>
<dbReference type="EMBL" id="JAVDYC010000001">
    <property type="protein sequence ID" value="MDR7322997.1"/>
    <property type="molecule type" value="Genomic_DNA"/>
</dbReference>
<evidence type="ECO:0000313" key="1">
    <source>
        <dbReference type="EMBL" id="MDR7322997.1"/>
    </source>
</evidence>
<organism evidence="1 2">
    <name type="scientific">Catenuloplanes niger</name>
    <dbReference type="NCBI Taxonomy" id="587534"/>
    <lineage>
        <taxon>Bacteria</taxon>
        <taxon>Bacillati</taxon>
        <taxon>Actinomycetota</taxon>
        <taxon>Actinomycetes</taxon>
        <taxon>Micromonosporales</taxon>
        <taxon>Micromonosporaceae</taxon>
        <taxon>Catenuloplanes</taxon>
    </lineage>
</organism>
<name>A0AAE3ZQ19_9ACTN</name>
<accession>A0AAE3ZQ19</accession>
<keyword evidence="2" id="KW-1185">Reference proteome</keyword>
<reference evidence="1 2" key="1">
    <citation type="submission" date="2023-07" db="EMBL/GenBank/DDBJ databases">
        <title>Sequencing the genomes of 1000 actinobacteria strains.</title>
        <authorList>
            <person name="Klenk H.-P."/>
        </authorList>
    </citation>
    <scope>NUCLEOTIDE SEQUENCE [LARGE SCALE GENOMIC DNA]</scope>
    <source>
        <strain evidence="1 2">DSM 44711</strain>
    </source>
</reference>
<dbReference type="Proteomes" id="UP001183629">
    <property type="component" value="Unassembled WGS sequence"/>
</dbReference>
<dbReference type="RefSeq" id="WP_310414207.1">
    <property type="nucleotide sequence ID" value="NZ_JAVDYC010000001.1"/>
</dbReference>
<protein>
    <submittedName>
        <fullName evidence="1">Uncharacterized protein</fullName>
    </submittedName>
</protein>
<sequence>MSRIPDLAAALERFLERVEPYDTAPGDGPVATVQVAGLRADLTAYTARALAAALDAYTDPADRGRCASCGSRRLDTSLTCYDCGAVGGIFGATLAARAEHIRSWGASPPS</sequence>
<proteinExistence type="predicted"/>
<evidence type="ECO:0000313" key="2">
    <source>
        <dbReference type="Proteomes" id="UP001183629"/>
    </source>
</evidence>